<dbReference type="InterPro" id="IPR002994">
    <property type="entry name" value="Surf1/Shy1"/>
</dbReference>
<dbReference type="PROSITE" id="PS50895">
    <property type="entry name" value="SURF1"/>
    <property type="match status" value="1"/>
</dbReference>
<evidence type="ECO:0000256" key="6">
    <source>
        <dbReference type="RuleBase" id="RU363076"/>
    </source>
</evidence>
<evidence type="ECO:0000256" key="2">
    <source>
        <dbReference type="ARBA" id="ARBA00007165"/>
    </source>
</evidence>
<comment type="similarity">
    <text evidence="2 6">Belongs to the SURF1 family.</text>
</comment>
<dbReference type="EMBL" id="JACGWV010000003">
    <property type="protein sequence ID" value="MBA8811521.1"/>
    <property type="molecule type" value="Genomic_DNA"/>
</dbReference>
<keyword evidence="6" id="KW-1003">Cell membrane</keyword>
<organism evidence="8 9">
    <name type="scientific">Promicromonospora sukumoe</name>
    <dbReference type="NCBI Taxonomy" id="88382"/>
    <lineage>
        <taxon>Bacteria</taxon>
        <taxon>Bacillati</taxon>
        <taxon>Actinomycetota</taxon>
        <taxon>Actinomycetes</taxon>
        <taxon>Micrococcales</taxon>
        <taxon>Promicromonosporaceae</taxon>
        <taxon>Promicromonospora</taxon>
    </lineage>
</organism>
<evidence type="ECO:0000256" key="4">
    <source>
        <dbReference type="ARBA" id="ARBA00022989"/>
    </source>
</evidence>
<dbReference type="GO" id="GO:0005886">
    <property type="term" value="C:plasma membrane"/>
    <property type="evidence" value="ECO:0007669"/>
    <property type="project" value="UniProtKB-SubCell"/>
</dbReference>
<gene>
    <name evidence="8" type="ORF">FHX71_005528</name>
</gene>
<dbReference type="PANTHER" id="PTHR23427:SF2">
    <property type="entry name" value="SURFEIT LOCUS PROTEIN 1"/>
    <property type="match status" value="1"/>
</dbReference>
<evidence type="ECO:0000313" key="8">
    <source>
        <dbReference type="EMBL" id="MBA8811521.1"/>
    </source>
</evidence>
<evidence type="ECO:0000256" key="3">
    <source>
        <dbReference type="ARBA" id="ARBA00022692"/>
    </source>
</evidence>
<reference evidence="8 9" key="1">
    <citation type="submission" date="2020-07" db="EMBL/GenBank/DDBJ databases">
        <title>Sequencing the genomes of 1000 actinobacteria strains.</title>
        <authorList>
            <person name="Klenk H.-P."/>
        </authorList>
    </citation>
    <scope>NUCLEOTIDE SEQUENCE [LARGE SCALE GENOMIC DNA]</scope>
    <source>
        <strain evidence="8 9">DSM 44121</strain>
    </source>
</reference>
<dbReference type="Proteomes" id="UP000540568">
    <property type="component" value="Unassembled WGS sequence"/>
</dbReference>
<accession>A0A7W3JES7</accession>
<dbReference type="Pfam" id="PF02104">
    <property type="entry name" value="SURF1"/>
    <property type="match status" value="1"/>
</dbReference>
<feature type="transmembrane region" description="Helical" evidence="6">
    <location>
        <begin position="34"/>
        <end position="54"/>
    </location>
</feature>
<dbReference type="CDD" id="cd06662">
    <property type="entry name" value="SURF1"/>
    <property type="match status" value="1"/>
</dbReference>
<sequence>MPVSAPSTSPSKVIDVDTVTERRSFLQVARQPRMIGLLLVFVLAAFVCGRLGAWQLDRAYERAALAAQQEAAEAVAAGPAWLGDVLVPQESFPGELVGREVRVTGAFEPSGTLLVPGRALEGRVGYLVLTPFRVSDDGTGGASWADLSGPPVLALVQGWVADPADADALSLPEGEVTVTGWLQAGESTVGSAAVVDGQTEQIALSALVNEWGGPIYTGYLVATSGPGSPEEGGVAALPRPTIDGGTGANLQNIFYALQWWLFGGFAVLLWVRLVRDEMAGGRRGGAPTDADTGIAGLPAA</sequence>
<evidence type="ECO:0000256" key="1">
    <source>
        <dbReference type="ARBA" id="ARBA00004370"/>
    </source>
</evidence>
<keyword evidence="5 6" id="KW-0472">Membrane</keyword>
<evidence type="ECO:0000256" key="5">
    <source>
        <dbReference type="ARBA" id="ARBA00023136"/>
    </source>
</evidence>
<comment type="subcellular location">
    <subcellularLocation>
        <location evidence="6">Cell membrane</location>
        <topology evidence="6">Multi-pass membrane protein</topology>
    </subcellularLocation>
    <subcellularLocation>
        <location evidence="1">Membrane</location>
    </subcellularLocation>
</comment>
<evidence type="ECO:0000256" key="7">
    <source>
        <dbReference type="SAM" id="MobiDB-lite"/>
    </source>
</evidence>
<name>A0A7W3JES7_9MICO</name>
<keyword evidence="9" id="KW-1185">Reference proteome</keyword>
<dbReference type="PANTHER" id="PTHR23427">
    <property type="entry name" value="SURFEIT LOCUS PROTEIN"/>
    <property type="match status" value="1"/>
</dbReference>
<feature type="region of interest" description="Disordered" evidence="7">
    <location>
        <begin position="280"/>
        <end position="300"/>
    </location>
</feature>
<evidence type="ECO:0000313" key="9">
    <source>
        <dbReference type="Proteomes" id="UP000540568"/>
    </source>
</evidence>
<keyword evidence="4 6" id="KW-1133">Transmembrane helix</keyword>
<dbReference type="InterPro" id="IPR045214">
    <property type="entry name" value="Surf1/Surf4"/>
</dbReference>
<proteinExistence type="inferred from homology"/>
<dbReference type="AlphaFoldDB" id="A0A7W3JES7"/>
<dbReference type="RefSeq" id="WP_220490495.1">
    <property type="nucleotide sequence ID" value="NZ_BAAATF010000001.1"/>
</dbReference>
<feature type="transmembrane region" description="Helical" evidence="6">
    <location>
        <begin position="253"/>
        <end position="273"/>
    </location>
</feature>
<protein>
    <recommendedName>
        <fullName evidence="6">SURF1-like protein</fullName>
    </recommendedName>
</protein>
<comment type="caution">
    <text evidence="8">The sequence shown here is derived from an EMBL/GenBank/DDBJ whole genome shotgun (WGS) entry which is preliminary data.</text>
</comment>
<keyword evidence="3 6" id="KW-0812">Transmembrane</keyword>